<protein>
    <submittedName>
        <fullName evidence="2">NfeD-like partner-binding protein</fullName>
    </submittedName>
</protein>
<dbReference type="RefSeq" id="WP_098457904.1">
    <property type="nucleotide sequence ID" value="NZ_PDJH01000001.1"/>
</dbReference>
<feature type="transmembrane region" description="Helical" evidence="1">
    <location>
        <begin position="6"/>
        <end position="25"/>
    </location>
</feature>
<dbReference type="Gene3D" id="2.40.50.140">
    <property type="entry name" value="Nucleic acid-binding proteins"/>
    <property type="match status" value="1"/>
</dbReference>
<feature type="transmembrane region" description="Helical" evidence="1">
    <location>
        <begin position="59"/>
        <end position="80"/>
    </location>
</feature>
<name>A0A2A9EEP2_9MICO</name>
<organism evidence="2 3">
    <name type="scientific">Flavimobilis soli</name>
    <dbReference type="NCBI Taxonomy" id="442709"/>
    <lineage>
        <taxon>Bacteria</taxon>
        <taxon>Bacillati</taxon>
        <taxon>Actinomycetota</taxon>
        <taxon>Actinomycetes</taxon>
        <taxon>Micrococcales</taxon>
        <taxon>Jonesiaceae</taxon>
        <taxon>Flavimobilis</taxon>
    </lineage>
</organism>
<keyword evidence="1" id="KW-0472">Membrane</keyword>
<feature type="transmembrane region" description="Helical" evidence="1">
    <location>
        <begin position="32"/>
        <end position="53"/>
    </location>
</feature>
<accession>A0A2A9EEP2</accession>
<dbReference type="InterPro" id="IPR012340">
    <property type="entry name" value="NA-bd_OB-fold"/>
</dbReference>
<reference evidence="2 3" key="1">
    <citation type="submission" date="2017-10" db="EMBL/GenBank/DDBJ databases">
        <title>Sequencing the genomes of 1000 actinobacteria strains.</title>
        <authorList>
            <person name="Klenk H.-P."/>
        </authorList>
    </citation>
    <scope>NUCLEOTIDE SEQUENCE [LARGE SCALE GENOMIC DNA]</scope>
    <source>
        <strain evidence="2 3">DSM 21574</strain>
    </source>
</reference>
<dbReference type="AlphaFoldDB" id="A0A2A9EEP2"/>
<evidence type="ECO:0000313" key="2">
    <source>
        <dbReference type="EMBL" id="PFG36755.1"/>
    </source>
</evidence>
<evidence type="ECO:0000256" key="1">
    <source>
        <dbReference type="SAM" id="Phobius"/>
    </source>
</evidence>
<comment type="caution">
    <text evidence="2">The sequence shown here is derived from an EMBL/GenBank/DDBJ whole genome shotgun (WGS) entry which is preliminary data.</text>
</comment>
<dbReference type="EMBL" id="PDJH01000001">
    <property type="protein sequence ID" value="PFG36755.1"/>
    <property type="molecule type" value="Genomic_DNA"/>
</dbReference>
<keyword evidence="1" id="KW-1133">Transmembrane helix</keyword>
<gene>
    <name evidence="2" type="ORF">ATL41_1494</name>
</gene>
<proteinExistence type="predicted"/>
<keyword evidence="1" id="KW-0812">Transmembrane</keyword>
<dbReference type="OrthoDB" id="5148384at2"/>
<sequence>MTIFIAIGGIGLVLLAASMLIGEAFEVGDGVLSGTGLGVGAVVFGAVGVITTANNLPSAVTYVGSAIAGVLAVVVVQVLVKRLQSTEDGLPVSLVGTTGVAKTDITPERGEVFLDAAQELERRMAWSRSPIPEGSRIVVVQQQGSRVEVTLDTPATEA</sequence>
<dbReference type="Proteomes" id="UP000221394">
    <property type="component" value="Unassembled WGS sequence"/>
</dbReference>
<evidence type="ECO:0000313" key="3">
    <source>
        <dbReference type="Proteomes" id="UP000221394"/>
    </source>
</evidence>
<keyword evidence="3" id="KW-1185">Reference proteome</keyword>